<keyword evidence="3" id="KW-1185">Reference proteome</keyword>
<accession>A0ABQ0H6Z0</accession>
<comment type="caution">
    <text evidence="2">The sequence shown here is derived from an EMBL/GenBank/DDBJ whole genome shotgun (WGS) entry which is preliminary data.</text>
</comment>
<organism evidence="2 3">
    <name type="scientific">Phyllobacterium phragmitis</name>
    <dbReference type="NCBI Taxonomy" id="2670329"/>
    <lineage>
        <taxon>Bacteria</taxon>
        <taxon>Pseudomonadati</taxon>
        <taxon>Pseudomonadota</taxon>
        <taxon>Alphaproteobacteria</taxon>
        <taxon>Hyphomicrobiales</taxon>
        <taxon>Phyllobacteriaceae</taxon>
        <taxon>Phyllobacterium</taxon>
    </lineage>
</organism>
<feature type="signal peptide" evidence="1">
    <location>
        <begin position="1"/>
        <end position="26"/>
    </location>
</feature>
<dbReference type="EMBL" id="BAAFZP010000002">
    <property type="protein sequence ID" value="GAB1584651.1"/>
    <property type="molecule type" value="Genomic_DNA"/>
</dbReference>
<dbReference type="Proteomes" id="UP001628091">
    <property type="component" value="Unassembled WGS sequence"/>
</dbReference>
<name>A0ABQ0H6Z0_9HYPH</name>
<keyword evidence="1" id="KW-0732">Signal</keyword>
<proteinExistence type="predicted"/>
<gene>
    <name evidence="2" type="ORF">PPNSA23_45940</name>
</gene>
<dbReference type="RefSeq" id="WP_407867026.1">
    <property type="nucleotide sequence ID" value="NZ_BAAFZP010000002.1"/>
</dbReference>
<evidence type="ECO:0000313" key="2">
    <source>
        <dbReference type="EMBL" id="GAB1584651.1"/>
    </source>
</evidence>
<evidence type="ECO:0008006" key="4">
    <source>
        <dbReference type="Google" id="ProtNLM"/>
    </source>
</evidence>
<sequence>MLMVQKHKTGLAILSVLLLAAGVAAALVFDRPGEDAACTTQFITITPEAPACGFALNQTGTFTWNGQTLADPLAASYVDDGSGQKAVPAGKTVLFPPSPSGRFRIVQACEGTGADALCWQTLAFDQENAALQNTFAGRYGPEHWQSWAPDEQHVVLMNTDEGASWLHVIDPASGKSRDFPGDDATENWTIDPHTLTWTGPHSFSVTVKTCAQCPTAQKEIRL</sequence>
<protein>
    <recommendedName>
        <fullName evidence="4">Secreted protein</fullName>
    </recommendedName>
</protein>
<feature type="chain" id="PRO_5046218770" description="Secreted protein" evidence="1">
    <location>
        <begin position="27"/>
        <end position="222"/>
    </location>
</feature>
<evidence type="ECO:0000313" key="3">
    <source>
        <dbReference type="Proteomes" id="UP001628091"/>
    </source>
</evidence>
<reference evidence="2 3" key="1">
    <citation type="submission" date="2024-10" db="EMBL/GenBank/DDBJ databases">
        <title>Isolation, draft genome sequencing and identification of Phyllobacterium sp. NSA23, isolated from leaf soil.</title>
        <authorList>
            <person name="Akita H."/>
        </authorList>
    </citation>
    <scope>NUCLEOTIDE SEQUENCE [LARGE SCALE GENOMIC DNA]</scope>
    <source>
        <strain evidence="2 3">NSA23</strain>
    </source>
</reference>
<evidence type="ECO:0000256" key="1">
    <source>
        <dbReference type="SAM" id="SignalP"/>
    </source>
</evidence>